<dbReference type="SUPFAM" id="SSF53041">
    <property type="entry name" value="Resolvase-like"/>
    <property type="match status" value="1"/>
</dbReference>
<dbReference type="PANTHER" id="PTHR30461:SF26">
    <property type="entry name" value="RESOLVASE HOMOLOG YNEB"/>
    <property type="match status" value="1"/>
</dbReference>
<dbReference type="Pfam" id="PF00239">
    <property type="entry name" value="Resolvase"/>
    <property type="match status" value="1"/>
</dbReference>
<geneLocation type="plasmid" evidence="7">
    <name>unnamed3</name>
</geneLocation>
<dbReference type="InterPro" id="IPR006119">
    <property type="entry name" value="Resolv_N"/>
</dbReference>
<reference evidence="7" key="1">
    <citation type="submission" date="2016-08" db="EMBL/GenBank/DDBJ databases">
        <title>Plasmids of Streptococcus suis.</title>
        <authorList>
            <person name="Sadowy E."/>
        </authorList>
    </citation>
    <scope>NUCLEOTIDE SEQUENCE</scope>
    <source>
        <strain evidence="7">3366</strain>
        <plasmid evidence="7">unnamed3</plasmid>
    </source>
</reference>
<dbReference type="PANTHER" id="PTHR30461">
    <property type="entry name" value="DNA-INVERTASE FROM LAMBDOID PROPHAGE"/>
    <property type="match status" value="1"/>
</dbReference>
<feature type="active site" description="O-(5'-phospho-DNA)-serine intermediate" evidence="5">
    <location>
        <position position="22"/>
    </location>
</feature>
<proteinExistence type="inferred from homology"/>
<sequence>MVIFRTVGLGISMSRIGYIRISSKDQNLDRQVENLSDVFKVFSDKLSGKDKNRPGLEALLSFIREGDIVVVSELDRLGRNNKELTEVISMIHSKGATLEILSFPSLVGIKDDNLRRLLNNLIIEIYKYQAEAERVRLLERQRQGIEIAKKKGKYKGRKPLFTSASPQLQHAFELFKSGCSDRDIEDLVGINARTFRRYREKFGIKRTT</sequence>
<dbReference type="GO" id="GO:0015074">
    <property type="term" value="P:DNA integration"/>
    <property type="evidence" value="ECO:0007669"/>
    <property type="project" value="UniProtKB-KW"/>
</dbReference>
<dbReference type="InterPro" id="IPR036162">
    <property type="entry name" value="Resolvase-like_N_sf"/>
</dbReference>
<feature type="domain" description="Resolvase/invertase-type recombinase catalytic" evidence="6">
    <location>
        <begin position="14"/>
        <end position="152"/>
    </location>
</feature>
<dbReference type="GO" id="GO:0003677">
    <property type="term" value="F:DNA binding"/>
    <property type="evidence" value="ECO:0007669"/>
    <property type="project" value="UniProtKB-KW"/>
</dbReference>
<dbReference type="GO" id="GO:0000150">
    <property type="term" value="F:DNA strand exchange activity"/>
    <property type="evidence" value="ECO:0007669"/>
    <property type="project" value="InterPro"/>
</dbReference>
<evidence type="ECO:0000256" key="4">
    <source>
        <dbReference type="ARBA" id="ARBA00023172"/>
    </source>
</evidence>
<dbReference type="SMART" id="SM00857">
    <property type="entry name" value="Resolvase"/>
    <property type="match status" value="1"/>
</dbReference>
<evidence type="ECO:0000256" key="1">
    <source>
        <dbReference type="ARBA" id="ARBA00009913"/>
    </source>
</evidence>
<dbReference type="InterPro" id="IPR050639">
    <property type="entry name" value="SSR_resolvase"/>
</dbReference>
<keyword evidence="7" id="KW-0614">Plasmid</keyword>
<keyword evidence="4" id="KW-0233">DNA recombination</keyword>
<dbReference type="InterPro" id="IPR006118">
    <property type="entry name" value="Recombinase_CS"/>
</dbReference>
<dbReference type="AlphaFoldDB" id="A0A2H4I714"/>
<dbReference type="EMBL" id="KX785328">
    <property type="protein sequence ID" value="ARS43231.1"/>
    <property type="molecule type" value="Genomic_DNA"/>
</dbReference>
<protein>
    <submittedName>
        <fullName evidence="7">Pin-related site recombinase/DNA invertase</fullName>
    </submittedName>
</protein>
<evidence type="ECO:0000256" key="5">
    <source>
        <dbReference type="PIRSR" id="PIRSR606118-50"/>
    </source>
</evidence>
<dbReference type="PROSITE" id="PS00398">
    <property type="entry name" value="RECOMBINASES_2"/>
    <property type="match status" value="1"/>
</dbReference>
<evidence type="ECO:0000256" key="2">
    <source>
        <dbReference type="ARBA" id="ARBA00022908"/>
    </source>
</evidence>
<accession>A0A2H4I714</accession>
<dbReference type="PROSITE" id="PS51736">
    <property type="entry name" value="RECOMBINASES_3"/>
    <property type="match status" value="1"/>
</dbReference>
<organism evidence="7">
    <name type="scientific">Streptococcus suis</name>
    <dbReference type="NCBI Taxonomy" id="1307"/>
    <lineage>
        <taxon>Bacteria</taxon>
        <taxon>Bacillati</taxon>
        <taxon>Bacillota</taxon>
        <taxon>Bacilli</taxon>
        <taxon>Lactobacillales</taxon>
        <taxon>Streptococcaceae</taxon>
        <taxon>Streptococcus</taxon>
    </lineage>
</organism>
<keyword evidence="2" id="KW-0229">DNA integration</keyword>
<evidence type="ECO:0000259" key="6">
    <source>
        <dbReference type="PROSITE" id="PS51736"/>
    </source>
</evidence>
<evidence type="ECO:0000313" key="7">
    <source>
        <dbReference type="EMBL" id="ARS43231.1"/>
    </source>
</evidence>
<keyword evidence="3" id="KW-0238">DNA-binding</keyword>
<dbReference type="Gene3D" id="3.40.50.1390">
    <property type="entry name" value="Resolvase, N-terminal catalytic domain"/>
    <property type="match status" value="1"/>
</dbReference>
<comment type="similarity">
    <text evidence="1">Belongs to the site-specific recombinase resolvase family.</text>
</comment>
<name>A0A2H4I714_STRSU</name>
<evidence type="ECO:0000256" key="3">
    <source>
        <dbReference type="ARBA" id="ARBA00023125"/>
    </source>
</evidence>
<dbReference type="CDD" id="cd03768">
    <property type="entry name" value="SR_ResInv"/>
    <property type="match status" value="1"/>
</dbReference>